<dbReference type="EMBL" id="FBWG01000019">
    <property type="protein sequence ID" value="CUX35020.1"/>
    <property type="molecule type" value="Genomic_DNA"/>
</dbReference>
<evidence type="ECO:0000313" key="1">
    <source>
        <dbReference type="EMBL" id="CUX35020.1"/>
    </source>
</evidence>
<organism evidence="1 2">
    <name type="scientific">Agrobacterium deltaense Zutra 3/1</name>
    <dbReference type="NCBI Taxonomy" id="1183427"/>
    <lineage>
        <taxon>Bacteria</taxon>
        <taxon>Pseudomonadati</taxon>
        <taxon>Pseudomonadota</taxon>
        <taxon>Alphaproteobacteria</taxon>
        <taxon>Hyphomicrobiales</taxon>
        <taxon>Rhizobiaceae</taxon>
        <taxon>Rhizobium/Agrobacterium group</taxon>
        <taxon>Agrobacterium</taxon>
    </lineage>
</organism>
<protein>
    <submittedName>
        <fullName evidence="1">Uncharacterized protein</fullName>
    </submittedName>
</protein>
<dbReference type="AlphaFoldDB" id="A0A1S7QDZ0"/>
<sequence>MGYGRHKSGLRECPAEMTNIMTTFAIPSLQT</sequence>
<reference evidence="1 2" key="1">
    <citation type="submission" date="2016-01" db="EMBL/GenBank/DDBJ databases">
        <authorList>
            <person name="Oliw E.H."/>
        </authorList>
    </citation>
    <scope>NUCLEOTIDE SEQUENCE [LARGE SCALE GENOMIC DNA]</scope>
    <source>
        <strain evidence="1 2">Zutra 3-1</strain>
    </source>
</reference>
<evidence type="ECO:0000313" key="2">
    <source>
        <dbReference type="Proteomes" id="UP000191987"/>
    </source>
</evidence>
<gene>
    <name evidence="1" type="ORF">AGR7C_Cc260478</name>
</gene>
<proteinExistence type="predicted"/>
<name>A0A1S7QDZ0_9HYPH</name>
<dbReference type="Proteomes" id="UP000191987">
    <property type="component" value="Unassembled WGS sequence"/>
</dbReference>
<accession>A0A1S7QDZ0</accession>